<feature type="transmembrane region" description="Helical" evidence="1">
    <location>
        <begin position="311"/>
        <end position="329"/>
    </location>
</feature>
<name>A0A917ATZ4_9BACI</name>
<dbReference type="PANTHER" id="PTHR36442:SF1">
    <property type="entry name" value="CYCLIC-DI-AMP PHOSPHODIESTERASE PGPH"/>
    <property type="match status" value="1"/>
</dbReference>
<keyword evidence="4" id="KW-1185">Reference proteome</keyword>
<proteinExistence type="predicted"/>
<dbReference type="Pfam" id="PF01966">
    <property type="entry name" value="HD"/>
    <property type="match status" value="1"/>
</dbReference>
<feature type="transmembrane region" description="Helical" evidence="1">
    <location>
        <begin position="249"/>
        <end position="266"/>
    </location>
</feature>
<dbReference type="NCBIfam" id="TIGR00277">
    <property type="entry name" value="HDIG"/>
    <property type="match status" value="1"/>
</dbReference>
<dbReference type="InterPro" id="IPR011621">
    <property type="entry name" value="Metal-dep_PHydrolase_7TM_intra"/>
</dbReference>
<gene>
    <name evidence="3" type="ORF">GCM10007140_25380</name>
</gene>
<dbReference type="Gene3D" id="1.10.3210.10">
    <property type="entry name" value="Hypothetical protein af1432"/>
    <property type="match status" value="1"/>
</dbReference>
<dbReference type="EMBL" id="BMFK01000002">
    <property type="protein sequence ID" value="GGE74474.1"/>
    <property type="molecule type" value="Genomic_DNA"/>
</dbReference>
<organism evidence="3 4">
    <name type="scientific">Priestia taiwanensis</name>
    <dbReference type="NCBI Taxonomy" id="1347902"/>
    <lineage>
        <taxon>Bacteria</taxon>
        <taxon>Bacillati</taxon>
        <taxon>Bacillota</taxon>
        <taxon>Bacilli</taxon>
        <taxon>Bacillales</taxon>
        <taxon>Bacillaceae</taxon>
        <taxon>Priestia</taxon>
    </lineage>
</organism>
<dbReference type="CDD" id="cd00077">
    <property type="entry name" value="HDc"/>
    <property type="match status" value="1"/>
</dbReference>
<dbReference type="RefSeq" id="WP_188388863.1">
    <property type="nucleotide sequence ID" value="NZ_JAFBEL010000002.1"/>
</dbReference>
<dbReference type="InterPro" id="IPR006674">
    <property type="entry name" value="HD_domain"/>
</dbReference>
<dbReference type="SUPFAM" id="SSF109604">
    <property type="entry name" value="HD-domain/PDEase-like"/>
    <property type="match status" value="1"/>
</dbReference>
<dbReference type="InterPro" id="IPR006675">
    <property type="entry name" value="HDIG_dom"/>
</dbReference>
<keyword evidence="1" id="KW-0472">Membrane</keyword>
<keyword evidence="1" id="KW-0812">Transmembrane</keyword>
<feature type="transmembrane region" description="Helical" evidence="1">
    <location>
        <begin position="286"/>
        <end position="305"/>
    </location>
</feature>
<dbReference type="SMART" id="SM00471">
    <property type="entry name" value="HDc"/>
    <property type="match status" value="1"/>
</dbReference>
<reference evidence="3" key="1">
    <citation type="journal article" date="2014" name="Int. J. Syst. Evol. Microbiol.">
        <title>Complete genome sequence of Corynebacterium casei LMG S-19264T (=DSM 44701T), isolated from a smear-ripened cheese.</title>
        <authorList>
            <consortium name="US DOE Joint Genome Institute (JGI-PGF)"/>
            <person name="Walter F."/>
            <person name="Albersmeier A."/>
            <person name="Kalinowski J."/>
            <person name="Ruckert C."/>
        </authorList>
    </citation>
    <scope>NUCLEOTIDE SEQUENCE</scope>
    <source>
        <strain evidence="3">CGMCC 1.12698</strain>
    </source>
</reference>
<feature type="transmembrane region" description="Helical" evidence="1">
    <location>
        <begin position="334"/>
        <end position="353"/>
    </location>
</feature>
<feature type="transmembrane region" description="Helical" evidence="1">
    <location>
        <begin position="418"/>
        <end position="441"/>
    </location>
</feature>
<accession>A0A917ATZ4</accession>
<dbReference type="Pfam" id="PF07698">
    <property type="entry name" value="7TM-7TMR_HD"/>
    <property type="match status" value="1"/>
</dbReference>
<protein>
    <submittedName>
        <fullName evidence="3">HDIG domain-containing protein</fullName>
    </submittedName>
</protein>
<dbReference type="AlphaFoldDB" id="A0A917ATZ4"/>
<dbReference type="PANTHER" id="PTHR36442">
    <property type="entry name" value="CYCLIC-DI-AMP PHOSPHODIESTERASE PGPH"/>
    <property type="match status" value="1"/>
</dbReference>
<feature type="domain" description="HD/PDEase" evidence="2">
    <location>
        <begin position="470"/>
        <end position="625"/>
    </location>
</feature>
<evidence type="ECO:0000313" key="3">
    <source>
        <dbReference type="EMBL" id="GGE74474.1"/>
    </source>
</evidence>
<evidence type="ECO:0000256" key="1">
    <source>
        <dbReference type="SAM" id="Phobius"/>
    </source>
</evidence>
<dbReference type="InterPro" id="IPR003607">
    <property type="entry name" value="HD/PDEase_dom"/>
</dbReference>
<feature type="transmembrane region" description="Helical" evidence="1">
    <location>
        <begin position="384"/>
        <end position="406"/>
    </location>
</feature>
<dbReference type="Proteomes" id="UP000605259">
    <property type="component" value="Unassembled WGS sequence"/>
</dbReference>
<comment type="caution">
    <text evidence="3">The sequence shown here is derived from an EMBL/GenBank/DDBJ whole genome shotgun (WGS) entry which is preliminary data.</text>
</comment>
<sequence length="681" mass="76400">MYIGLLPNVKPAQLNVEKGKSAEQAIISPRTVEDKEVTAKRKEEAAKKEVRQYSLNGEIEKEQIKIITEFFKTIEEVQTSEESNNHLGESPLPEAEKLAGQVRKVRDGLPLELNQDLSDNDISTILKASKKDLNIVREFTEAKVSELMEKEMSTTETYNAHEEFEVDLRKQNISPQLQDAILIIGKSRIVANIVYDAEKTAEKKEQAKNNVEPVFILEGQIIVNEKQKITDDIYRQLELVGLLENDNDYQAYIGLLLLVSISLYLIHYQLKTFGLLEVKDKPHILVYVMILLIMLGLMKGVSLFQKNEYTVVAYLIPSGLGTMLVYLLVHKRMVFITSALLSIWASILFNEGITGTFNFSMGIYVLLSSLAAPMFLTERKRSVMLLRTGAFLALFNIVLVLCLLLIKSGHYEWKEFGIYILTAAGSGMIASILTIGLVPYLEDGFGMISSLKLIDLASPNHPLLRKVLLEAPGTYHHSIMVANLSEVACEAIGADGLLARVGAYYHDIGKTFHPYYFIENQMGMENPHDSLTSQQSKDIIIAHVTDGVALLKKNHIPSEIVDIAAQHHGTTFLKYFYYKAKENDETVCEDDFRYPGPKAMSKEAAVVGIADSVEAAVRSLTPPTPEKIEALVKSIIKDRLQDGQFSECDLTFKELELVSRALCETLNGTFHSRIKYPEEKN</sequence>
<keyword evidence="1" id="KW-1133">Transmembrane helix</keyword>
<dbReference type="InterPro" id="IPR011624">
    <property type="entry name" value="Metal-dep_PHydrolase_7TM_extra"/>
</dbReference>
<evidence type="ECO:0000259" key="2">
    <source>
        <dbReference type="SMART" id="SM00471"/>
    </source>
</evidence>
<evidence type="ECO:0000313" key="4">
    <source>
        <dbReference type="Proteomes" id="UP000605259"/>
    </source>
</evidence>
<dbReference type="Pfam" id="PF07697">
    <property type="entry name" value="7TMR-HDED"/>
    <property type="match status" value="1"/>
</dbReference>
<dbReference type="InterPro" id="IPR052722">
    <property type="entry name" value="PgpH_phosphodiesterase"/>
</dbReference>
<reference evidence="3" key="2">
    <citation type="submission" date="2020-09" db="EMBL/GenBank/DDBJ databases">
        <authorList>
            <person name="Sun Q."/>
            <person name="Zhou Y."/>
        </authorList>
    </citation>
    <scope>NUCLEOTIDE SEQUENCE</scope>
    <source>
        <strain evidence="3">CGMCC 1.12698</strain>
    </source>
</reference>